<evidence type="ECO:0000313" key="1">
    <source>
        <dbReference type="EMBL" id="KAA6401683.1"/>
    </source>
</evidence>
<protein>
    <submittedName>
        <fullName evidence="1">Uncharacterized protein</fullName>
    </submittedName>
</protein>
<accession>A0A5J4X3Y2</accession>
<reference evidence="1 2" key="1">
    <citation type="submission" date="2019-03" db="EMBL/GenBank/DDBJ databases">
        <title>Single cell metagenomics reveals metabolic interactions within the superorganism composed of flagellate Streblomastix strix and complex community of Bacteroidetes bacteria on its surface.</title>
        <authorList>
            <person name="Treitli S.C."/>
            <person name="Kolisko M."/>
            <person name="Husnik F."/>
            <person name="Keeling P."/>
            <person name="Hampl V."/>
        </authorList>
    </citation>
    <scope>NUCLEOTIDE SEQUENCE [LARGE SCALE GENOMIC DNA]</scope>
    <source>
        <strain evidence="1">ST1C</strain>
    </source>
</reference>
<sequence length="265" mass="28290">MGVFSGITNFGSKILEGVKKAAQWVASALHKVLSTISGPVGMIHPGIGGALGARANLAGAVDRFQIRTVRQLITNDIAYYIQYQKRGNSSGGMMSNEDAESRTVRLYDQNWYNSGDIVPDQVTPASDETSLSDGTATAGISTEYSHEDQVNPLNITITIPPIDSASGFVGSTNCYARNDHSHPLNITTSLSPQDCASKSVGTANYYARSDHSHPINVETNASNITIGDGVGADGTSAFYARQDHVRPQQLTYDENVTATKFIKTG</sequence>
<dbReference type="EMBL" id="SNRW01000349">
    <property type="protein sequence ID" value="KAA6401683.1"/>
    <property type="molecule type" value="Genomic_DNA"/>
</dbReference>
<organism evidence="1 2">
    <name type="scientific">Streblomastix strix</name>
    <dbReference type="NCBI Taxonomy" id="222440"/>
    <lineage>
        <taxon>Eukaryota</taxon>
        <taxon>Metamonada</taxon>
        <taxon>Preaxostyla</taxon>
        <taxon>Oxymonadida</taxon>
        <taxon>Streblomastigidae</taxon>
        <taxon>Streblomastix</taxon>
    </lineage>
</organism>
<dbReference type="AlphaFoldDB" id="A0A5J4X3Y2"/>
<evidence type="ECO:0000313" key="2">
    <source>
        <dbReference type="Proteomes" id="UP000324800"/>
    </source>
</evidence>
<gene>
    <name evidence="1" type="ORF">EZS28_002787</name>
</gene>
<comment type="caution">
    <text evidence="1">The sequence shown here is derived from an EMBL/GenBank/DDBJ whole genome shotgun (WGS) entry which is preliminary data.</text>
</comment>
<name>A0A5J4X3Y2_9EUKA</name>
<dbReference type="Proteomes" id="UP000324800">
    <property type="component" value="Unassembled WGS sequence"/>
</dbReference>
<proteinExistence type="predicted"/>